<evidence type="ECO:0000313" key="4">
    <source>
        <dbReference type="Proteomes" id="UP000186601"/>
    </source>
</evidence>
<comment type="caution">
    <text evidence="3">The sequence shown here is derived from an EMBL/GenBank/DDBJ whole genome shotgun (WGS) entry which is preliminary data.</text>
</comment>
<feature type="chain" id="PRO_5015339895" evidence="2">
    <location>
        <begin position="24"/>
        <end position="147"/>
    </location>
</feature>
<gene>
    <name evidence="3" type="ORF">PHLCEN_2v10882</name>
</gene>
<dbReference type="EMBL" id="MLYV02001094">
    <property type="protein sequence ID" value="PSR73267.1"/>
    <property type="molecule type" value="Genomic_DNA"/>
</dbReference>
<dbReference type="AlphaFoldDB" id="A0A2R6NLN4"/>
<evidence type="ECO:0000313" key="3">
    <source>
        <dbReference type="EMBL" id="PSR73267.1"/>
    </source>
</evidence>
<name>A0A2R6NLN4_9APHY</name>
<keyword evidence="1" id="KW-1133">Transmembrane helix</keyword>
<accession>A0A2R6NLN4</accession>
<keyword evidence="1" id="KW-0812">Transmembrane</keyword>
<feature type="transmembrane region" description="Helical" evidence="1">
    <location>
        <begin position="58"/>
        <end position="79"/>
    </location>
</feature>
<feature type="signal peptide" evidence="2">
    <location>
        <begin position="1"/>
        <end position="23"/>
    </location>
</feature>
<proteinExistence type="predicted"/>
<dbReference type="Proteomes" id="UP000186601">
    <property type="component" value="Unassembled WGS sequence"/>
</dbReference>
<evidence type="ECO:0000256" key="2">
    <source>
        <dbReference type="SAM" id="SignalP"/>
    </source>
</evidence>
<keyword evidence="4" id="KW-1185">Reference proteome</keyword>
<protein>
    <submittedName>
        <fullName evidence="3">Uncharacterized protein</fullName>
    </submittedName>
</protein>
<keyword evidence="1" id="KW-0472">Membrane</keyword>
<feature type="transmembrane region" description="Helical" evidence="1">
    <location>
        <begin position="100"/>
        <end position="118"/>
    </location>
</feature>
<organism evidence="3 4">
    <name type="scientific">Hermanssonia centrifuga</name>
    <dbReference type="NCBI Taxonomy" id="98765"/>
    <lineage>
        <taxon>Eukaryota</taxon>
        <taxon>Fungi</taxon>
        <taxon>Dikarya</taxon>
        <taxon>Basidiomycota</taxon>
        <taxon>Agaricomycotina</taxon>
        <taxon>Agaricomycetes</taxon>
        <taxon>Polyporales</taxon>
        <taxon>Meruliaceae</taxon>
        <taxon>Hermanssonia</taxon>
    </lineage>
</organism>
<dbReference type="OrthoDB" id="2798742at2759"/>
<evidence type="ECO:0000256" key="1">
    <source>
        <dbReference type="SAM" id="Phobius"/>
    </source>
</evidence>
<keyword evidence="2" id="KW-0732">Signal</keyword>
<reference evidence="3 4" key="1">
    <citation type="submission" date="2018-02" db="EMBL/GenBank/DDBJ databases">
        <title>Genome sequence of the basidiomycete white-rot fungus Phlebia centrifuga.</title>
        <authorList>
            <person name="Granchi Z."/>
            <person name="Peng M."/>
            <person name="de Vries R.P."/>
            <person name="Hilden K."/>
            <person name="Makela M.R."/>
            <person name="Grigoriev I."/>
            <person name="Riley R."/>
        </authorList>
    </citation>
    <scope>NUCLEOTIDE SEQUENCE [LARGE SCALE GENOMIC DNA]</scope>
    <source>
        <strain evidence="3 4">FBCC195</strain>
    </source>
</reference>
<sequence>MYECNKRLLAALISCFAVEIASEMVIDGYIASKFRPADLPEILPGCIPDHVVSWAWAYWVPMLVFESGLFLLAIFRLLQLGFYKCDKRTSNLLVVLLRDSVMYFGGVLAVILANFVAWKASRVSGRVYAVKHSADVLSSNYGRLPRL</sequence>